<keyword evidence="2 3" id="KW-0040">ANK repeat</keyword>
<comment type="caution">
    <text evidence="4">The sequence shown here is derived from an EMBL/GenBank/DDBJ whole genome shotgun (WGS) entry which is preliminary data.</text>
</comment>
<evidence type="ECO:0000256" key="3">
    <source>
        <dbReference type="PROSITE-ProRule" id="PRU00023"/>
    </source>
</evidence>
<dbReference type="InterPro" id="IPR002110">
    <property type="entry name" value="Ankyrin_rpt"/>
</dbReference>
<protein>
    <submittedName>
        <fullName evidence="4">Ankyrin repeat-containing domain protein</fullName>
    </submittedName>
</protein>
<evidence type="ECO:0000256" key="1">
    <source>
        <dbReference type="ARBA" id="ARBA00022737"/>
    </source>
</evidence>
<dbReference type="RefSeq" id="XP_066670629.1">
    <property type="nucleotide sequence ID" value="XM_066807011.1"/>
</dbReference>
<dbReference type="PROSITE" id="PS50297">
    <property type="entry name" value="ANK_REP_REGION"/>
    <property type="match status" value="1"/>
</dbReference>
<dbReference type="EMBL" id="JAQQWN010000004">
    <property type="protein sequence ID" value="KAK8087735.1"/>
    <property type="molecule type" value="Genomic_DNA"/>
</dbReference>
<keyword evidence="1" id="KW-0677">Repeat</keyword>
<evidence type="ECO:0000313" key="5">
    <source>
        <dbReference type="Proteomes" id="UP001433268"/>
    </source>
</evidence>
<accession>A0ABR1WX63</accession>
<dbReference type="InterPro" id="IPR036770">
    <property type="entry name" value="Ankyrin_rpt-contain_sf"/>
</dbReference>
<organism evidence="4 5">
    <name type="scientific">Apiospora hydei</name>
    <dbReference type="NCBI Taxonomy" id="1337664"/>
    <lineage>
        <taxon>Eukaryota</taxon>
        <taxon>Fungi</taxon>
        <taxon>Dikarya</taxon>
        <taxon>Ascomycota</taxon>
        <taxon>Pezizomycotina</taxon>
        <taxon>Sordariomycetes</taxon>
        <taxon>Xylariomycetidae</taxon>
        <taxon>Amphisphaeriales</taxon>
        <taxon>Apiosporaceae</taxon>
        <taxon>Apiospora</taxon>
    </lineage>
</organism>
<dbReference type="Proteomes" id="UP001433268">
    <property type="component" value="Unassembled WGS sequence"/>
</dbReference>
<proteinExistence type="predicted"/>
<evidence type="ECO:0000313" key="4">
    <source>
        <dbReference type="EMBL" id="KAK8087735.1"/>
    </source>
</evidence>
<name>A0ABR1WX63_9PEZI</name>
<gene>
    <name evidence="4" type="ORF">PG997_002696</name>
</gene>
<sequence>MVKWIIRQTKNVDACDHEGIRPLHVASMLSEDLVHQLLAAGADPAGATLEGLTSLHLAARARESNIVGMLIDALDASKTTSTGEQQRHLDARDQLGRTPLHHACRSGRYETVSLLLSAGADPTLKDNQGLTVLDACTEFEKEQALWADWRKPDLFDSEWLWKTAIPRTWDEYAVGGLKLHDSLRPWVAPGRTLTKYLEETFESHWKRALSIRSAQDVTRLEDIIALLYDALLKRGEADGSRSVEAQMAICLERCKSKRFAYTERVFRHQLFIGTGNKGQPSSMPSDNELSESLRRRVAEFANEQRGCVPGSHIGFDVVEYLLRRREHDILQRMFQQGGPPFPVLAEEEVGRVARLLAQHGFAQLLATLLESDYYGPKVTKSCSHAQHEGRRGVGGSADPILVVAARRELPNMDVMRLLVGKKDVTGKTMNLNAKSRSGQAFFDAEIDHPGLFWSEENEIEPGNNTALHEFAKGRHWWHVTQGLPYLLAAGADPSQQNEAKQTPLKMAEAMLLRYGGEEPFTARAVEVLRREARSPKVPE</sequence>
<evidence type="ECO:0000256" key="2">
    <source>
        <dbReference type="ARBA" id="ARBA00023043"/>
    </source>
</evidence>
<dbReference type="GeneID" id="92040071"/>
<dbReference type="Pfam" id="PF12796">
    <property type="entry name" value="Ank_2"/>
    <property type="match status" value="1"/>
</dbReference>
<dbReference type="PROSITE" id="PS50088">
    <property type="entry name" value="ANK_REPEAT"/>
    <property type="match status" value="1"/>
</dbReference>
<dbReference type="PANTHER" id="PTHR24124:SF14">
    <property type="entry name" value="CHROMOSOME UNDETERMINED SCAFFOLD_25, WHOLE GENOME SHOTGUN SEQUENCE"/>
    <property type="match status" value="1"/>
</dbReference>
<dbReference type="Gene3D" id="1.25.40.20">
    <property type="entry name" value="Ankyrin repeat-containing domain"/>
    <property type="match status" value="3"/>
</dbReference>
<dbReference type="SMART" id="SM00248">
    <property type="entry name" value="ANK"/>
    <property type="match status" value="4"/>
</dbReference>
<keyword evidence="5" id="KW-1185">Reference proteome</keyword>
<reference evidence="4 5" key="1">
    <citation type="submission" date="2023-01" db="EMBL/GenBank/DDBJ databases">
        <title>Analysis of 21 Apiospora genomes using comparative genomics revels a genus with tremendous synthesis potential of carbohydrate active enzymes and secondary metabolites.</title>
        <authorList>
            <person name="Sorensen T."/>
        </authorList>
    </citation>
    <scope>NUCLEOTIDE SEQUENCE [LARGE SCALE GENOMIC DNA]</scope>
    <source>
        <strain evidence="4 5">CBS 114990</strain>
    </source>
</reference>
<dbReference type="SUPFAM" id="SSF48403">
    <property type="entry name" value="Ankyrin repeat"/>
    <property type="match status" value="1"/>
</dbReference>
<dbReference type="PANTHER" id="PTHR24124">
    <property type="entry name" value="ANKYRIN REPEAT FAMILY A"/>
    <property type="match status" value="1"/>
</dbReference>
<feature type="repeat" description="ANK" evidence="3">
    <location>
        <begin position="95"/>
        <end position="127"/>
    </location>
</feature>
<dbReference type="Pfam" id="PF00023">
    <property type="entry name" value="Ank"/>
    <property type="match status" value="1"/>
</dbReference>